<dbReference type="OrthoDB" id="1951449at2"/>
<reference evidence="4" key="2">
    <citation type="submission" date="2011-03" db="EMBL/GenBank/DDBJ databases">
        <title>The complete genome of Hippea maritima DSM 10411.</title>
        <authorList>
            <consortium name="US DOE Joint Genome Institute (JGI-PGF)"/>
            <person name="Lucas S."/>
            <person name="Copeland A."/>
            <person name="Lapidus A."/>
            <person name="Bruce D."/>
            <person name="Goodwin L."/>
            <person name="Pitluck S."/>
            <person name="Peters L."/>
            <person name="Kyrpides N."/>
            <person name="Mavromatis K."/>
            <person name="Pagani I."/>
            <person name="Ivanova N."/>
            <person name="Mikhailova N."/>
            <person name="Lu M."/>
            <person name="Detter J.C."/>
            <person name="Tapia R."/>
            <person name="Han C."/>
            <person name="Land M."/>
            <person name="Hauser L."/>
            <person name="Markowitz V."/>
            <person name="Cheng J.-F."/>
            <person name="Hugenholtz P."/>
            <person name="Woyke T."/>
            <person name="Wu D."/>
            <person name="Spring S."/>
            <person name="Schroeder M."/>
            <person name="Brambilla E."/>
            <person name="Klenk H.-P."/>
            <person name="Eisen J.A."/>
        </authorList>
    </citation>
    <scope>NUCLEOTIDE SEQUENCE [LARGE SCALE GENOMIC DNA]</scope>
    <source>
        <strain evidence="4">ATCC 700847 / DSM 10411 / MH2</strain>
    </source>
</reference>
<evidence type="ECO:0000259" key="1">
    <source>
        <dbReference type="Pfam" id="PF07238"/>
    </source>
</evidence>
<dbReference type="Gene3D" id="2.40.10.220">
    <property type="entry name" value="predicted glycosyltransferase like domains"/>
    <property type="match status" value="1"/>
</dbReference>
<keyword evidence="4" id="KW-1185">Reference proteome</keyword>
<dbReference type="eggNOG" id="COG5581">
    <property type="taxonomic scope" value="Bacteria"/>
</dbReference>
<dbReference type="InterPro" id="IPR009875">
    <property type="entry name" value="PilZ_domain"/>
</dbReference>
<dbReference type="Proteomes" id="UP000008139">
    <property type="component" value="Chromosome"/>
</dbReference>
<protein>
    <submittedName>
        <fullName evidence="3">Type IV pilus assembly PilZ</fullName>
    </submittedName>
</protein>
<evidence type="ECO:0000313" key="3">
    <source>
        <dbReference type="EMBL" id="AEA34451.1"/>
    </source>
</evidence>
<dbReference type="AlphaFoldDB" id="F2LTS5"/>
<dbReference type="GO" id="GO:0035438">
    <property type="term" value="F:cyclic-di-GMP binding"/>
    <property type="evidence" value="ECO:0007669"/>
    <property type="project" value="InterPro"/>
</dbReference>
<organism evidence="3 4">
    <name type="scientific">Hippea maritima (strain ATCC 700847 / DSM 10411 / MH2)</name>
    <dbReference type="NCBI Taxonomy" id="760142"/>
    <lineage>
        <taxon>Bacteria</taxon>
        <taxon>Pseudomonadati</taxon>
        <taxon>Campylobacterota</taxon>
        <taxon>Desulfurellia</taxon>
        <taxon>Desulfurellales</taxon>
        <taxon>Hippeaceae</taxon>
        <taxon>Hippea</taxon>
    </lineage>
</organism>
<reference evidence="3 4" key="1">
    <citation type="journal article" date="2011" name="Stand. Genomic Sci.">
        <title>Complete genome sequence of the thermophilic sulfur-reducer Hippea maritima type strain (MH(2)).</title>
        <authorList>
            <person name="Huntemann M."/>
            <person name="Lu M."/>
            <person name="Nolan M."/>
            <person name="Lapidus A."/>
            <person name="Lucas S."/>
            <person name="Hammon N."/>
            <person name="Deshpande S."/>
            <person name="Cheng J.F."/>
            <person name="Tapia R."/>
            <person name="Han C."/>
            <person name="Goodwin L."/>
            <person name="Pitluck S."/>
            <person name="Liolios K."/>
            <person name="Pagani I."/>
            <person name="Ivanova N."/>
            <person name="Ovchinikova G."/>
            <person name="Pati A."/>
            <person name="Chen A."/>
            <person name="Palaniappan K."/>
            <person name="Land M."/>
            <person name="Hauser L."/>
            <person name="Jeffries C.D."/>
            <person name="Detter J.C."/>
            <person name="Brambilla E.M."/>
            <person name="Rohde M."/>
            <person name="Spring S."/>
            <person name="Goker M."/>
            <person name="Woyke T."/>
            <person name="Bristow J."/>
            <person name="Eisen J.A."/>
            <person name="Markowitz V."/>
            <person name="Hugenholtz P."/>
            <person name="Kyrpides N.C."/>
            <person name="Klenk H.P."/>
            <person name="Mavromatis K."/>
        </authorList>
    </citation>
    <scope>NUCLEOTIDE SEQUENCE [LARGE SCALE GENOMIC DNA]</scope>
    <source>
        <strain evidence="4">ATCC 700847 / DSM 10411 / MH2</strain>
    </source>
</reference>
<dbReference type="InParanoid" id="F2LTS5"/>
<dbReference type="STRING" id="760142.Hipma_1495"/>
<evidence type="ECO:0000259" key="2">
    <source>
        <dbReference type="Pfam" id="PF12945"/>
    </source>
</evidence>
<accession>F2LTS5</accession>
<dbReference type="KEGG" id="hmr:Hipma_1495"/>
<proteinExistence type="predicted"/>
<dbReference type="EMBL" id="CP002606">
    <property type="protein sequence ID" value="AEA34451.1"/>
    <property type="molecule type" value="Genomic_DNA"/>
</dbReference>
<sequence>MRREPIKVSDIDKVIPISQKIMVYVEDGNFEGTYSSYIYDIDQSGIYIAMPTDENGIKAVVRVGDKLEISFVDNRGYRIGFTSRLIDIIKEGNRVIYKLEKPQMLVKVEMRENFRVPTLIEAKFYLFKKGKIIQASGTILDISAGGVKLSADVELELRDKLLLEFELGNYKLEEVEAEVVRKAITGEKGVNHYGLRFTDLTKEQEDKIIKFCISKQVEFARKMKGIE</sequence>
<dbReference type="SUPFAM" id="SSF141371">
    <property type="entry name" value="PilZ domain-like"/>
    <property type="match status" value="1"/>
</dbReference>
<dbReference type="InterPro" id="IPR009926">
    <property type="entry name" value="T3SS_YcgR_PilZN"/>
</dbReference>
<feature type="domain" description="Type III secretion system flagellar brake protein YcgR PilZN" evidence="2">
    <location>
        <begin position="17"/>
        <end position="101"/>
    </location>
</feature>
<feature type="domain" description="PilZ" evidence="1">
    <location>
        <begin position="111"/>
        <end position="213"/>
    </location>
</feature>
<dbReference type="Pfam" id="PF12945">
    <property type="entry name" value="PilZNR"/>
    <property type="match status" value="1"/>
</dbReference>
<name>F2LTS5_HIPMA</name>
<dbReference type="HOGENOM" id="CLU_086342_1_0_7"/>
<gene>
    <name evidence="3" type="ordered locus">Hipma_1495</name>
</gene>
<dbReference type="Pfam" id="PF07238">
    <property type="entry name" value="PilZ"/>
    <property type="match status" value="1"/>
</dbReference>
<dbReference type="RefSeq" id="WP_013682480.1">
    <property type="nucleotide sequence ID" value="NC_015318.1"/>
</dbReference>
<evidence type="ECO:0000313" key="4">
    <source>
        <dbReference type="Proteomes" id="UP000008139"/>
    </source>
</evidence>